<dbReference type="Proteomes" id="UP000054925">
    <property type="component" value="Unassembled WGS sequence"/>
</dbReference>
<evidence type="ECO:0000259" key="1">
    <source>
        <dbReference type="Pfam" id="PF09937"/>
    </source>
</evidence>
<keyword evidence="3" id="KW-1185">Reference proteome</keyword>
<evidence type="ECO:0000313" key="2">
    <source>
        <dbReference type="EMBL" id="SAL29064.1"/>
    </source>
</evidence>
<organism evidence="2 3">
    <name type="scientific">Caballeronia terrestris</name>
    <dbReference type="NCBI Taxonomy" id="1226301"/>
    <lineage>
        <taxon>Bacteria</taxon>
        <taxon>Pseudomonadati</taxon>
        <taxon>Pseudomonadota</taxon>
        <taxon>Betaproteobacteria</taxon>
        <taxon>Burkholderiales</taxon>
        <taxon>Burkholderiaceae</taxon>
        <taxon>Caballeronia</taxon>
    </lineage>
</organism>
<comment type="caution">
    <text evidence="2">The sequence shown here is derived from an EMBL/GenBank/DDBJ whole genome shotgun (WGS) entry which is preliminary data.</text>
</comment>
<dbReference type="EMBL" id="FCOL02000005">
    <property type="protein sequence ID" value="SAL29064.1"/>
    <property type="molecule type" value="Genomic_DNA"/>
</dbReference>
<protein>
    <submittedName>
        <fullName evidence="2">Pentapeptide repeat-containing protein</fullName>
    </submittedName>
</protein>
<dbReference type="RefSeq" id="WP_087655352.1">
    <property type="nucleotide sequence ID" value="NZ_FCOL02000005.1"/>
</dbReference>
<evidence type="ECO:0000313" key="3">
    <source>
        <dbReference type="Proteomes" id="UP000054925"/>
    </source>
</evidence>
<dbReference type="Pfam" id="PF09937">
    <property type="entry name" value="DUF2169"/>
    <property type="match status" value="1"/>
</dbReference>
<feature type="domain" description="DUF2169" evidence="1">
    <location>
        <begin position="22"/>
        <end position="313"/>
    </location>
</feature>
<reference evidence="2" key="1">
    <citation type="submission" date="2016-01" db="EMBL/GenBank/DDBJ databases">
        <authorList>
            <person name="Peeters C."/>
        </authorList>
    </citation>
    <scope>NUCLEOTIDE SEQUENCE [LARGE SCALE GENOMIC DNA]</scope>
    <source>
        <strain evidence="2">LMG 22937</strain>
    </source>
</reference>
<accession>A0A158GAA4</accession>
<dbReference type="AlphaFoldDB" id="A0A158GAA4"/>
<sequence>MWQIKNRTPFAAAQSWIRDMQGAETWLVVVKATFDIRDDGSTHIAPQQPGAMRTPSYRGAPGRSSIVCDNDFVLTKRNTDVVVNGTAWAAGGRPTQRLDVAMRIGSARKVLRVTGDRVWLGDGVTVSDPKPFMTMPLVYERAFGGIDSASPHPERDWYWPNPTGTGFAVSRNHLRQKPLPNIEYPGELITQWDARPRPAGFGVIAPNWSGRARFAGTYDDKWIVQRQPLLPDDFDERYYQSVPEDQQSAGFLRGGEPVTLVNLSRVGRLNFMLPTMDLVFETRFKDGTYQEHERIDLHTVLLEPDYPRVSLIWQSAMECHAKVYKLDRTVIDLRLTRPTRRQEELDDLLSVG</sequence>
<gene>
    <name evidence="2" type="ORF">AWB67_01231</name>
</gene>
<dbReference type="InterPro" id="IPR018683">
    <property type="entry name" value="DUF2169"/>
</dbReference>
<dbReference type="OrthoDB" id="237820at2"/>
<name>A0A158GAA4_9BURK</name>
<proteinExistence type="predicted"/>